<protein>
    <recommendedName>
        <fullName evidence="4">Lipoprotein</fullName>
    </recommendedName>
</protein>
<name>A0A1I4Z5Q8_9FLAO</name>
<evidence type="ECO:0000256" key="1">
    <source>
        <dbReference type="SAM" id="SignalP"/>
    </source>
</evidence>
<dbReference type="STRING" id="913024.SAMN05421741_105174"/>
<feature type="signal peptide" evidence="1">
    <location>
        <begin position="1"/>
        <end position="27"/>
    </location>
</feature>
<evidence type="ECO:0008006" key="4">
    <source>
        <dbReference type="Google" id="ProtNLM"/>
    </source>
</evidence>
<keyword evidence="3" id="KW-1185">Reference proteome</keyword>
<sequence>MKTGFLKYCLSVAALLFVAFTCFPNNAQKLQFGRENAQAESAYLHPDKNVGSQLVLKKVKESTFHKQNLQRTFVSHSKGSCPETQFEAENTLTLKKPKALFKFEVLRFLQLLSGKDLNEHQTVRFKYFRFNSFLYNDLYIRLQVMRL</sequence>
<evidence type="ECO:0000313" key="2">
    <source>
        <dbReference type="EMBL" id="SFN45507.1"/>
    </source>
</evidence>
<evidence type="ECO:0000313" key="3">
    <source>
        <dbReference type="Proteomes" id="UP000199036"/>
    </source>
</evidence>
<dbReference type="RefSeq" id="WP_091520533.1">
    <property type="nucleotide sequence ID" value="NZ_FOVI01000005.1"/>
</dbReference>
<dbReference type="EMBL" id="FOVI01000005">
    <property type="protein sequence ID" value="SFN45507.1"/>
    <property type="molecule type" value="Genomic_DNA"/>
</dbReference>
<accession>A0A1I4Z5Q8</accession>
<dbReference type="OrthoDB" id="9826912at2"/>
<feature type="chain" id="PRO_5011550123" description="Lipoprotein" evidence="1">
    <location>
        <begin position="28"/>
        <end position="147"/>
    </location>
</feature>
<proteinExistence type="predicted"/>
<gene>
    <name evidence="2" type="ORF">SAMN05421741_105174</name>
</gene>
<keyword evidence="1" id="KW-0732">Signal</keyword>
<dbReference type="Proteomes" id="UP000199036">
    <property type="component" value="Unassembled WGS sequence"/>
</dbReference>
<organism evidence="2 3">
    <name type="scientific">Paenimyroides ummariense</name>
    <dbReference type="NCBI Taxonomy" id="913024"/>
    <lineage>
        <taxon>Bacteria</taxon>
        <taxon>Pseudomonadati</taxon>
        <taxon>Bacteroidota</taxon>
        <taxon>Flavobacteriia</taxon>
        <taxon>Flavobacteriales</taxon>
        <taxon>Flavobacteriaceae</taxon>
        <taxon>Paenimyroides</taxon>
    </lineage>
</organism>
<dbReference type="AlphaFoldDB" id="A0A1I4Z5Q8"/>
<reference evidence="3" key="1">
    <citation type="submission" date="2016-10" db="EMBL/GenBank/DDBJ databases">
        <authorList>
            <person name="Varghese N."/>
            <person name="Submissions S."/>
        </authorList>
    </citation>
    <scope>NUCLEOTIDE SEQUENCE [LARGE SCALE GENOMIC DNA]</scope>
    <source>
        <strain evidence="3">DS-12</strain>
    </source>
</reference>